<dbReference type="Proteomes" id="UP000314294">
    <property type="component" value="Unassembled WGS sequence"/>
</dbReference>
<dbReference type="EMBL" id="SRLO01013818">
    <property type="protein sequence ID" value="TNN24963.1"/>
    <property type="molecule type" value="Genomic_DNA"/>
</dbReference>
<proteinExistence type="predicted"/>
<comment type="caution">
    <text evidence="1">The sequence shown here is derived from an EMBL/GenBank/DDBJ whole genome shotgun (WGS) entry which is preliminary data.</text>
</comment>
<dbReference type="AlphaFoldDB" id="A0A4Z2E8G2"/>
<reference evidence="1 2" key="1">
    <citation type="submission" date="2019-03" db="EMBL/GenBank/DDBJ databases">
        <title>First draft genome of Liparis tanakae, snailfish: a comprehensive survey of snailfish specific genes.</title>
        <authorList>
            <person name="Kim W."/>
            <person name="Song I."/>
            <person name="Jeong J.-H."/>
            <person name="Kim D."/>
            <person name="Kim S."/>
            <person name="Ryu S."/>
            <person name="Song J.Y."/>
            <person name="Lee S.K."/>
        </authorList>
    </citation>
    <scope>NUCLEOTIDE SEQUENCE [LARGE SCALE GENOMIC DNA]</scope>
    <source>
        <tissue evidence="1">Muscle</tissue>
    </source>
</reference>
<organism evidence="1 2">
    <name type="scientific">Liparis tanakae</name>
    <name type="common">Tanaka's snailfish</name>
    <dbReference type="NCBI Taxonomy" id="230148"/>
    <lineage>
        <taxon>Eukaryota</taxon>
        <taxon>Metazoa</taxon>
        <taxon>Chordata</taxon>
        <taxon>Craniata</taxon>
        <taxon>Vertebrata</taxon>
        <taxon>Euteleostomi</taxon>
        <taxon>Actinopterygii</taxon>
        <taxon>Neopterygii</taxon>
        <taxon>Teleostei</taxon>
        <taxon>Neoteleostei</taxon>
        <taxon>Acanthomorphata</taxon>
        <taxon>Eupercaria</taxon>
        <taxon>Perciformes</taxon>
        <taxon>Cottioidei</taxon>
        <taxon>Cottales</taxon>
        <taxon>Liparidae</taxon>
        <taxon>Liparis</taxon>
    </lineage>
</organism>
<accession>A0A4Z2E8G2</accession>
<protein>
    <submittedName>
        <fullName evidence="1">Uncharacterized protein</fullName>
    </submittedName>
</protein>
<evidence type="ECO:0000313" key="2">
    <source>
        <dbReference type="Proteomes" id="UP000314294"/>
    </source>
</evidence>
<sequence length="149" mass="16703">MFLKRASDRTFRASVSSFRTALVSRFPFSARVSRCGRAASAGSSSRKASSVSSLKPISMLTSVEAWRCRCAHRRSMSRAARGMPDRSNAPLDRGADSTAFRLETHGPTGRRLFFTIQRSACSEPSSEYWICCTAFIRQKVIRHTFKQLQ</sequence>
<gene>
    <name evidence="1" type="ORF">EYF80_064910</name>
</gene>
<keyword evidence="2" id="KW-1185">Reference proteome</keyword>
<evidence type="ECO:0000313" key="1">
    <source>
        <dbReference type="EMBL" id="TNN24963.1"/>
    </source>
</evidence>
<name>A0A4Z2E8G2_9TELE</name>